<keyword evidence="2" id="KW-0378">Hydrolase</keyword>
<feature type="region of interest" description="Disordered" evidence="4">
    <location>
        <begin position="362"/>
        <end position="383"/>
    </location>
</feature>
<feature type="domain" description="Nucleoside phosphorylase" evidence="6">
    <location>
        <begin position="1190"/>
        <end position="1481"/>
    </location>
</feature>
<keyword evidence="8" id="KW-1185">Reference proteome</keyword>
<dbReference type="EMBL" id="QJNS01000013">
    <property type="protein sequence ID" value="RYO94041.1"/>
    <property type="molecule type" value="Genomic_DNA"/>
</dbReference>
<dbReference type="InterPro" id="IPR029030">
    <property type="entry name" value="Caspase-like_dom_sf"/>
</dbReference>
<sequence length="1541" mass="171899">MAITTNRHGSRTIAYCQVEPPFLRCAPSTSTQGPQHFGHDSQGYGFRYSTGSGRRKALLIGINYLGQRGQLRGSINDVRNMSAHLVQNFSYKRENMVILTDDQHNPMSEPTKQNILRAMHWLVKDAKPNDSLFFHYSGHGGQTKGLDGDELDGYDEVIYPVDFRQVGHITDDEMRRIMVRPLQAGVRLTAIFDSSHSGTALDLPYIYSTQGVLKQPNLAKEAGQGLLGVISSYQRGDLSGVAGNIMGGFNKATIGEDADNRAHAIKTSSADVITLSRTKDDQASGIAGSFRDKYVQQVESLPDRLTTNSDNMPLEDRMSLWFEKQDFEGIRLEEVLIDKYLETEDLRAPGCETSLQGFNRALSDGDSSYRDSSESDQEDIQETNNPRLLAYRDFIFNTEAYEWLLTRLRREFRLAPTKPNVMETIRQRITHSLPSTHRVSRKTPSEVYKTMFELDWDPLSFLEKQQYEAEPLDAVERVITLTGSCQDAQALTCAQYMSQTWPLMGELTMQLVKDVLGSGPGDQHTCDLSDGTKLVGWISGPKFMIVACGVAASIAEIGEQLAWLGAALRTSHRQKGLVYCTPFISDIRRNDALPQVSELPSLPGTVYKIDFTTEEVQQLASPSNGRCWHNMFMNPVIVKGYPIPPRTESGTGIEIPLNIMAGLARAQRVDRFNGDIFIKGFSTMLVPTKLSGDMLLWHLIYKEDGTRISYLDNTVTHAKHGRLDLENLRHVLGWCSEAKFYAGGSYSEIPKGTVADRCRFTGSAQAHHPVGHSGLPKPHEGCVLADISVSPGRLIIGGSPFALGAKDTPFHVTRSGYIPRLKWISTKFVLLWDEGDKRGWLINGTSALLHLVRASLGHDATDKFKSAFLFKNDDIQESSEPFKAESAVEVILDPRNTGLKIYPEKHGYILLEDRIEHFYNILEKLIDHQSDVAGANMSDKPRRYLEGWDFRDLATQRDSFYPRVATLQTRGKSWADFTRAIQAITLVGRGFGEIIKPADKGMCDYWTELPKRRYYLAACFSDLKQIMEVDDNHKSSPMRLSDDIIWHNPSTILGSCRCKGALGRDHSDPVQVLLPLAMSRILLPSRISFPLVDSGAVIFGQNSTFNWFWGDIGHPEEEESPSPSEASEDSVEDSGIGPSLVSSISEPKPISSRSTSRRLLRSPSDFPFDRTLSEPASSVDDDAPTRGQYTVGILCALPKELLAIRTLFDCKYESVETAFEDSNHYVLGRMGYHNVVAACLPSGEYGTNSAADAASHMKRSFRAIKFCLLVGIGGGVPSAENDVRLGDVVVSSPTGSLPGVIQYDIGKSLRNGIFESTGSLQRPPRFLMSAVSSLRSDPNLPLEPLKIYLEEIEKRRPDYRHPGQERDELFTAECMKCKAQEECANLDGHRHRRDRRPSDHPIIHYGLIASGNRIIKDAKERDRLARKHGILCFEMEAAGVMNTLPCLVIRGISDYADSHKNKIWQEYAAATAAAYAKLLLAYVKAADDFSDNVSPALRRKFSQSETLLAPNKRRRHEEDCNSRMSVTVTTARARARLSQQF</sequence>
<gene>
    <name evidence="7" type="ORF">DL762_000789</name>
</gene>
<keyword evidence="2" id="KW-0788">Thiol protease</keyword>
<dbReference type="Gene3D" id="3.40.50.1580">
    <property type="entry name" value="Nucleoside phosphorylase domain"/>
    <property type="match status" value="1"/>
</dbReference>
<accession>A0ABY0HML2</accession>
<comment type="caution">
    <text evidence="7">The sequence shown here is derived from an EMBL/GenBank/DDBJ whole genome shotgun (WGS) entry which is preliminary data.</text>
</comment>
<keyword evidence="3" id="KW-0865">Zymogen</keyword>
<protein>
    <recommendedName>
        <fullName evidence="9">Nucleoside phosphorylase domain-containing protein</fullName>
    </recommendedName>
</protein>
<evidence type="ECO:0000256" key="2">
    <source>
        <dbReference type="ARBA" id="ARBA00022807"/>
    </source>
</evidence>
<dbReference type="CDD" id="cd09008">
    <property type="entry name" value="MTAN"/>
    <property type="match status" value="1"/>
</dbReference>
<evidence type="ECO:0000256" key="1">
    <source>
        <dbReference type="ARBA" id="ARBA00022703"/>
    </source>
</evidence>
<dbReference type="InterPro" id="IPR000845">
    <property type="entry name" value="Nucleoside_phosphorylase_d"/>
</dbReference>
<dbReference type="InterPro" id="IPR053137">
    <property type="entry name" value="NLR-like"/>
</dbReference>
<keyword evidence="2" id="KW-0645">Protease</keyword>
<name>A0ABY0HML2_9PEZI</name>
<evidence type="ECO:0000256" key="4">
    <source>
        <dbReference type="SAM" id="MobiDB-lite"/>
    </source>
</evidence>
<dbReference type="PANTHER" id="PTHR46082">
    <property type="entry name" value="ATP/GTP-BINDING PROTEIN-RELATED"/>
    <property type="match status" value="1"/>
</dbReference>
<dbReference type="Gene3D" id="3.40.50.12660">
    <property type="match status" value="1"/>
</dbReference>
<dbReference type="SUPFAM" id="SSF52129">
    <property type="entry name" value="Caspase-like"/>
    <property type="match status" value="1"/>
</dbReference>
<dbReference type="Pfam" id="PF00656">
    <property type="entry name" value="Peptidase_C14"/>
    <property type="match status" value="1"/>
</dbReference>
<dbReference type="Pfam" id="PF01048">
    <property type="entry name" value="PNP_UDP_1"/>
    <property type="match status" value="1"/>
</dbReference>
<dbReference type="Proteomes" id="UP000294003">
    <property type="component" value="Unassembled WGS sequence"/>
</dbReference>
<feature type="region of interest" description="Disordered" evidence="4">
    <location>
        <begin position="1115"/>
        <end position="1183"/>
    </location>
</feature>
<evidence type="ECO:0000259" key="6">
    <source>
        <dbReference type="Pfam" id="PF01048"/>
    </source>
</evidence>
<feature type="region of interest" description="Disordered" evidence="4">
    <location>
        <begin position="1505"/>
        <end position="1525"/>
    </location>
</feature>
<feature type="compositionally biased region" description="Acidic residues" evidence="4">
    <location>
        <begin position="1116"/>
        <end position="1132"/>
    </location>
</feature>
<dbReference type="SUPFAM" id="SSF53167">
    <property type="entry name" value="Purine and uridine phosphorylases"/>
    <property type="match status" value="1"/>
</dbReference>
<evidence type="ECO:0000259" key="5">
    <source>
        <dbReference type="Pfam" id="PF00656"/>
    </source>
</evidence>
<organism evidence="7 8">
    <name type="scientific">Monosporascus cannonballus</name>
    <dbReference type="NCBI Taxonomy" id="155416"/>
    <lineage>
        <taxon>Eukaryota</taxon>
        <taxon>Fungi</taxon>
        <taxon>Dikarya</taxon>
        <taxon>Ascomycota</taxon>
        <taxon>Pezizomycotina</taxon>
        <taxon>Sordariomycetes</taxon>
        <taxon>Xylariomycetidae</taxon>
        <taxon>Xylariales</taxon>
        <taxon>Xylariales incertae sedis</taxon>
        <taxon>Monosporascus</taxon>
    </lineage>
</organism>
<dbReference type="PANTHER" id="PTHR46082:SF11">
    <property type="entry name" value="AAA+ ATPASE DOMAIN-CONTAINING PROTEIN-RELATED"/>
    <property type="match status" value="1"/>
</dbReference>
<feature type="domain" description="Peptidase C14 caspase" evidence="5">
    <location>
        <begin position="54"/>
        <end position="284"/>
    </location>
</feature>
<keyword evidence="1" id="KW-0053">Apoptosis</keyword>
<evidence type="ECO:0000313" key="7">
    <source>
        <dbReference type="EMBL" id="RYO94041.1"/>
    </source>
</evidence>
<reference evidence="7 8" key="1">
    <citation type="submission" date="2018-06" db="EMBL/GenBank/DDBJ databases">
        <title>Complete Genomes of Monosporascus.</title>
        <authorList>
            <person name="Robinson A.J."/>
            <person name="Natvig D.O."/>
        </authorList>
    </citation>
    <scope>NUCLEOTIDE SEQUENCE [LARGE SCALE GENOMIC DNA]</scope>
    <source>
        <strain evidence="7 8">CBS 609.92</strain>
    </source>
</reference>
<dbReference type="InterPro" id="IPR035994">
    <property type="entry name" value="Nucleoside_phosphorylase_sf"/>
</dbReference>
<evidence type="ECO:0000256" key="3">
    <source>
        <dbReference type="ARBA" id="ARBA00023145"/>
    </source>
</evidence>
<evidence type="ECO:0000313" key="8">
    <source>
        <dbReference type="Proteomes" id="UP000294003"/>
    </source>
</evidence>
<evidence type="ECO:0008006" key="9">
    <source>
        <dbReference type="Google" id="ProtNLM"/>
    </source>
</evidence>
<dbReference type="InterPro" id="IPR011600">
    <property type="entry name" value="Pept_C14_caspase"/>
</dbReference>
<proteinExistence type="predicted"/>